<sequence>MPLHGLLPKPLAANEVTVGQLLLHPLHPERDGFFSTQASDTIDDLNDYHIQLRYKDVFSVDSEGRFMVSYGAKFELGRIFRQPNLLTVVAEQMIQRTTQNAVKAFEAVTADQEARDWIYDVLKKEGREGNEDLYIVVGITEFKNAVFKRARLQDSGASARLSETSIESGAKVPRAVRRDSKLGLEAEKKVSAVFGMDVRKVKARITRPEEPHALSDLGYIWSYYDVSGKGKADEQLMVGLGTALKGNELRLMLDLTEEDVASNLDAISQLSLDAMSAAASPMLRPSSPALRGRSPSPHPLMRA</sequence>
<protein>
    <submittedName>
        <fullName evidence="2">Uncharacterized protein</fullName>
    </submittedName>
</protein>
<accession>A0A6A5WKK5</accession>
<feature type="region of interest" description="Disordered" evidence="1">
    <location>
        <begin position="282"/>
        <end position="303"/>
    </location>
</feature>
<keyword evidence="3" id="KW-1185">Reference proteome</keyword>
<evidence type="ECO:0000256" key="1">
    <source>
        <dbReference type="SAM" id="MobiDB-lite"/>
    </source>
</evidence>
<dbReference type="Proteomes" id="UP000799779">
    <property type="component" value="Unassembled WGS sequence"/>
</dbReference>
<evidence type="ECO:0000313" key="3">
    <source>
        <dbReference type="Proteomes" id="UP000799779"/>
    </source>
</evidence>
<proteinExistence type="predicted"/>
<organism evidence="2 3">
    <name type="scientific">Amniculicola lignicola CBS 123094</name>
    <dbReference type="NCBI Taxonomy" id="1392246"/>
    <lineage>
        <taxon>Eukaryota</taxon>
        <taxon>Fungi</taxon>
        <taxon>Dikarya</taxon>
        <taxon>Ascomycota</taxon>
        <taxon>Pezizomycotina</taxon>
        <taxon>Dothideomycetes</taxon>
        <taxon>Pleosporomycetidae</taxon>
        <taxon>Pleosporales</taxon>
        <taxon>Amniculicolaceae</taxon>
        <taxon>Amniculicola</taxon>
    </lineage>
</organism>
<dbReference type="OrthoDB" id="2408430at2759"/>
<name>A0A6A5WKK5_9PLEO</name>
<reference evidence="2" key="1">
    <citation type="journal article" date="2020" name="Stud. Mycol.">
        <title>101 Dothideomycetes genomes: a test case for predicting lifestyles and emergence of pathogens.</title>
        <authorList>
            <person name="Haridas S."/>
            <person name="Albert R."/>
            <person name="Binder M."/>
            <person name="Bloem J."/>
            <person name="Labutti K."/>
            <person name="Salamov A."/>
            <person name="Andreopoulos B."/>
            <person name="Baker S."/>
            <person name="Barry K."/>
            <person name="Bills G."/>
            <person name="Bluhm B."/>
            <person name="Cannon C."/>
            <person name="Castanera R."/>
            <person name="Culley D."/>
            <person name="Daum C."/>
            <person name="Ezra D."/>
            <person name="Gonzalez J."/>
            <person name="Henrissat B."/>
            <person name="Kuo A."/>
            <person name="Liang C."/>
            <person name="Lipzen A."/>
            <person name="Lutzoni F."/>
            <person name="Magnuson J."/>
            <person name="Mondo S."/>
            <person name="Nolan M."/>
            <person name="Ohm R."/>
            <person name="Pangilinan J."/>
            <person name="Park H.-J."/>
            <person name="Ramirez L."/>
            <person name="Alfaro M."/>
            <person name="Sun H."/>
            <person name="Tritt A."/>
            <person name="Yoshinaga Y."/>
            <person name="Zwiers L.-H."/>
            <person name="Turgeon B."/>
            <person name="Goodwin S."/>
            <person name="Spatafora J."/>
            <person name="Crous P."/>
            <person name="Grigoriev I."/>
        </authorList>
    </citation>
    <scope>NUCLEOTIDE SEQUENCE</scope>
    <source>
        <strain evidence="2">CBS 123094</strain>
    </source>
</reference>
<dbReference type="EMBL" id="ML977606">
    <property type="protein sequence ID" value="KAF1998196.1"/>
    <property type="molecule type" value="Genomic_DNA"/>
</dbReference>
<evidence type="ECO:0000313" key="2">
    <source>
        <dbReference type="EMBL" id="KAF1998196.1"/>
    </source>
</evidence>
<gene>
    <name evidence="2" type="ORF">P154DRAFT_524289</name>
</gene>
<dbReference type="AlphaFoldDB" id="A0A6A5WKK5"/>